<keyword evidence="5 6" id="KW-0472">Membrane</keyword>
<evidence type="ECO:0000256" key="5">
    <source>
        <dbReference type="ARBA" id="ARBA00023136"/>
    </source>
</evidence>
<evidence type="ECO:0000256" key="3">
    <source>
        <dbReference type="ARBA" id="ARBA00022692"/>
    </source>
</evidence>
<comment type="caution">
    <text evidence="7">The sequence shown here is derived from an EMBL/GenBank/DDBJ whole genome shotgun (WGS) entry which is preliminary data.</text>
</comment>
<evidence type="ECO:0000256" key="1">
    <source>
        <dbReference type="ARBA" id="ARBA00004651"/>
    </source>
</evidence>
<feature type="transmembrane region" description="Helical" evidence="6">
    <location>
        <begin position="12"/>
        <end position="35"/>
    </location>
</feature>
<keyword evidence="4 6" id="KW-1133">Transmembrane helix</keyword>
<evidence type="ECO:0000256" key="6">
    <source>
        <dbReference type="SAM" id="Phobius"/>
    </source>
</evidence>
<accession>A0A1V4STA3</accession>
<feature type="transmembrane region" description="Helical" evidence="6">
    <location>
        <begin position="357"/>
        <end position="375"/>
    </location>
</feature>
<organism evidence="7 8">
    <name type="scientific">Clostridium thermobutyricum DSM 4928</name>
    <dbReference type="NCBI Taxonomy" id="1121339"/>
    <lineage>
        <taxon>Bacteria</taxon>
        <taxon>Bacillati</taxon>
        <taxon>Bacillota</taxon>
        <taxon>Clostridia</taxon>
        <taxon>Eubacteriales</taxon>
        <taxon>Clostridiaceae</taxon>
        <taxon>Clostridium</taxon>
    </lineage>
</organism>
<keyword evidence="2" id="KW-1003">Cell membrane</keyword>
<reference evidence="7 8" key="1">
    <citation type="submission" date="2016-02" db="EMBL/GenBank/DDBJ databases">
        <title>Genome sequence of Clostridium thermobutyricum DSM 4928.</title>
        <authorList>
            <person name="Poehlein A."/>
            <person name="Daniel R."/>
        </authorList>
    </citation>
    <scope>NUCLEOTIDE SEQUENCE [LARGE SCALE GENOMIC DNA]</scope>
    <source>
        <strain evidence="7 8">DSM 4928</strain>
    </source>
</reference>
<dbReference type="Proteomes" id="UP000191448">
    <property type="component" value="Unassembled WGS sequence"/>
</dbReference>
<dbReference type="CDD" id="cd13124">
    <property type="entry name" value="MATE_SpoVB_like"/>
    <property type="match status" value="1"/>
</dbReference>
<evidence type="ECO:0000313" key="8">
    <source>
        <dbReference type="Proteomes" id="UP000191448"/>
    </source>
</evidence>
<dbReference type="InterPro" id="IPR050833">
    <property type="entry name" value="Poly_Biosynth_Transport"/>
</dbReference>
<feature type="transmembrane region" description="Helical" evidence="6">
    <location>
        <begin position="90"/>
        <end position="113"/>
    </location>
</feature>
<dbReference type="PANTHER" id="PTHR30250:SF21">
    <property type="entry name" value="LIPID II FLIPPASE MURJ"/>
    <property type="match status" value="1"/>
</dbReference>
<dbReference type="RefSeq" id="WP_080023588.1">
    <property type="nucleotide sequence ID" value="NZ_LTAY01000059.1"/>
</dbReference>
<feature type="transmembrane region" description="Helical" evidence="6">
    <location>
        <begin position="410"/>
        <end position="436"/>
    </location>
</feature>
<dbReference type="InterPro" id="IPR002797">
    <property type="entry name" value="Polysacc_synth"/>
</dbReference>
<dbReference type="PIRSF" id="PIRSF038958">
    <property type="entry name" value="PG_synth_SpoVB"/>
    <property type="match status" value="1"/>
</dbReference>
<dbReference type="OrthoDB" id="9775950at2"/>
<name>A0A1V4STA3_9CLOT</name>
<feature type="transmembrane region" description="Helical" evidence="6">
    <location>
        <begin position="279"/>
        <end position="305"/>
    </location>
</feature>
<dbReference type="GO" id="GO:0005886">
    <property type="term" value="C:plasma membrane"/>
    <property type="evidence" value="ECO:0007669"/>
    <property type="project" value="UniProtKB-SubCell"/>
</dbReference>
<feature type="transmembrane region" description="Helical" evidence="6">
    <location>
        <begin position="448"/>
        <end position="468"/>
    </location>
</feature>
<feature type="transmembrane region" description="Helical" evidence="6">
    <location>
        <begin position="382"/>
        <end position="404"/>
    </location>
</feature>
<feature type="transmembrane region" description="Helical" evidence="6">
    <location>
        <begin position="185"/>
        <end position="206"/>
    </location>
</feature>
<dbReference type="InterPro" id="IPR024923">
    <property type="entry name" value="PG_synth_SpoVB"/>
</dbReference>
<protein>
    <submittedName>
        <fullName evidence="7">Stage V sporulation protein B</fullName>
    </submittedName>
</protein>
<evidence type="ECO:0000256" key="2">
    <source>
        <dbReference type="ARBA" id="ARBA00022475"/>
    </source>
</evidence>
<evidence type="ECO:0000313" key="7">
    <source>
        <dbReference type="EMBL" id="OPX47108.1"/>
    </source>
</evidence>
<dbReference type="AlphaFoldDB" id="A0A1V4STA3"/>
<evidence type="ECO:0000256" key="4">
    <source>
        <dbReference type="ARBA" id="ARBA00022989"/>
    </source>
</evidence>
<dbReference type="PANTHER" id="PTHR30250">
    <property type="entry name" value="PST FAMILY PREDICTED COLANIC ACID TRANSPORTER"/>
    <property type="match status" value="1"/>
</dbReference>
<sequence>MRKQSLIKGSLVLGLAGIIAKFLGLFFRWPLIMLIGDEGIGFYQMSYPLLMFFVAIASGVPVAISKIVSENNAVGDIEGSFKVVKSSTHLMLLLGTVTSVILFVFAKPIIHLLKWDSKAYYSLIGISFAPLVLSIMTIFRGFFQGLQNMTPSAVSQVLEQFGRVVCGVGLAVLLLPMGIEFAAGGAAFGAAAGGILGGSYLFYKYRKVRKECGIKKIKTSPEILDKILKIAAPISLAATVSTVMSLIDSICIPQKLLEAGYTSQQSTILYAQLTGKAAVIVNIPMTLSIALCASLVPIIAESYILNKKREVNNKVELAIKISGVVAIPCMVGIFILAEPIMKLVFQGRFEGVEILRYMGITIPFIILTQTTTSILQGVGKYVLPVITLVIGCVIKLGLTLVLVPNPKINIYGAVIASIVAYIVVAIMNIIILKFVLKVRTRVHNNLIKPVYASIGMGVCVFLSYKFMFLYTGSNGISCLISIFLGIIIYITLIMLMKVFKVSEVMDRLPRFK</sequence>
<feature type="transmembrane region" description="Helical" evidence="6">
    <location>
        <begin position="47"/>
        <end position="69"/>
    </location>
</feature>
<proteinExistence type="predicted"/>
<feature type="transmembrane region" description="Helical" evidence="6">
    <location>
        <begin position="317"/>
        <end position="337"/>
    </location>
</feature>
<gene>
    <name evidence="7" type="primary">spoVB_1</name>
    <name evidence="7" type="ORF">CLTHE_23470</name>
</gene>
<keyword evidence="3 6" id="KW-0812">Transmembrane</keyword>
<comment type="subcellular location">
    <subcellularLocation>
        <location evidence="1">Cell membrane</location>
        <topology evidence="1">Multi-pass membrane protein</topology>
    </subcellularLocation>
</comment>
<feature type="transmembrane region" description="Helical" evidence="6">
    <location>
        <begin position="474"/>
        <end position="495"/>
    </location>
</feature>
<dbReference type="Pfam" id="PF01943">
    <property type="entry name" value="Polysacc_synt"/>
    <property type="match status" value="1"/>
</dbReference>
<dbReference type="EMBL" id="LTAY01000059">
    <property type="protein sequence ID" value="OPX47108.1"/>
    <property type="molecule type" value="Genomic_DNA"/>
</dbReference>
<feature type="transmembrane region" description="Helical" evidence="6">
    <location>
        <begin position="119"/>
        <end position="139"/>
    </location>
</feature>